<sequence>MKSDKSKKRKYTSWKTFREIIGSYLTVVVFLPLLYMAMTEQTRFIDVDTQYIAETGFLFIFILIFAFYKSFHTK</sequence>
<organism evidence="2 3">
    <name type="scientific">Enterococcus faecium</name>
    <name type="common">Streptococcus faecium</name>
    <dbReference type="NCBI Taxonomy" id="1352"/>
    <lineage>
        <taxon>Bacteria</taxon>
        <taxon>Bacillati</taxon>
        <taxon>Bacillota</taxon>
        <taxon>Bacilli</taxon>
        <taxon>Lactobacillales</taxon>
        <taxon>Enterococcaceae</taxon>
        <taxon>Enterococcus</taxon>
    </lineage>
</organism>
<proteinExistence type="predicted"/>
<feature type="transmembrane region" description="Helical" evidence="1">
    <location>
        <begin position="50"/>
        <end position="68"/>
    </location>
</feature>
<gene>
    <name evidence="2" type="ORF">D9Z05_10960</name>
</gene>
<dbReference type="EMBL" id="CP033041">
    <property type="protein sequence ID" value="AYM73735.1"/>
    <property type="molecule type" value="Genomic_DNA"/>
</dbReference>
<keyword evidence="1" id="KW-1133">Transmembrane helix</keyword>
<evidence type="ECO:0000313" key="3">
    <source>
        <dbReference type="Proteomes" id="UP000275747"/>
    </source>
</evidence>
<evidence type="ECO:0000313" key="2">
    <source>
        <dbReference type="EMBL" id="AYM73735.1"/>
    </source>
</evidence>
<evidence type="ECO:0008006" key="4">
    <source>
        <dbReference type="Google" id="ProtNLM"/>
    </source>
</evidence>
<dbReference type="AlphaFoldDB" id="A0AAI8LLV2"/>
<keyword evidence="1" id="KW-0472">Membrane</keyword>
<reference evidence="2 3" key="1">
    <citation type="submission" date="2018-10" db="EMBL/GenBank/DDBJ databases">
        <title>Escaping from acidified nitrite in gastric host defense: Transcriptomic basis for resistance to free nitrous acid in Enterococcus faecalis.</title>
        <authorList>
            <person name="Yu Z."/>
            <person name="Shi D."/>
            <person name="Liu W."/>
            <person name="Meng F."/>
        </authorList>
    </citation>
    <scope>NUCLEOTIDE SEQUENCE [LARGE SCALE GENOMIC DNA]</scope>
    <source>
        <strain evidence="2 3">JE1</strain>
    </source>
</reference>
<dbReference type="RefSeq" id="WP_038399067.1">
    <property type="nucleotide sequence ID" value="NZ_CAKMCQ010000005.1"/>
</dbReference>
<accession>A0AAI8LLV2</accession>
<protein>
    <recommendedName>
        <fullName evidence="4">Succinate dehydrogenase</fullName>
    </recommendedName>
</protein>
<keyword evidence="1" id="KW-0812">Transmembrane</keyword>
<feature type="transmembrane region" description="Helical" evidence="1">
    <location>
        <begin position="21"/>
        <end position="38"/>
    </location>
</feature>
<name>A0AAI8LLV2_ENTFC</name>
<dbReference type="Proteomes" id="UP000275747">
    <property type="component" value="Chromosome"/>
</dbReference>
<evidence type="ECO:0000256" key="1">
    <source>
        <dbReference type="SAM" id="Phobius"/>
    </source>
</evidence>